<organism evidence="2 3">
    <name type="scientific">Armillaria solidipes</name>
    <dbReference type="NCBI Taxonomy" id="1076256"/>
    <lineage>
        <taxon>Eukaryota</taxon>
        <taxon>Fungi</taxon>
        <taxon>Dikarya</taxon>
        <taxon>Basidiomycota</taxon>
        <taxon>Agaricomycotina</taxon>
        <taxon>Agaricomycetes</taxon>
        <taxon>Agaricomycetidae</taxon>
        <taxon>Agaricales</taxon>
        <taxon>Marasmiineae</taxon>
        <taxon>Physalacriaceae</taxon>
        <taxon>Armillaria</taxon>
    </lineage>
</organism>
<accession>A0A2H3BA43</accession>
<dbReference type="STRING" id="1076256.A0A2H3BA43"/>
<name>A0A2H3BA43_9AGAR</name>
<dbReference type="Pfam" id="PF18803">
    <property type="entry name" value="CxC2"/>
    <property type="match status" value="1"/>
</dbReference>
<dbReference type="CDD" id="cd19757">
    <property type="entry name" value="Bbox1"/>
    <property type="match status" value="1"/>
</dbReference>
<dbReference type="EMBL" id="KZ293435">
    <property type="protein sequence ID" value="PBK67759.1"/>
    <property type="molecule type" value="Genomic_DNA"/>
</dbReference>
<dbReference type="Pfam" id="PF18758">
    <property type="entry name" value="KDZ"/>
    <property type="match status" value="1"/>
</dbReference>
<reference evidence="3" key="1">
    <citation type="journal article" date="2017" name="Nat. Ecol. Evol.">
        <title>Genome expansion and lineage-specific genetic innovations in the forest pathogenic fungi Armillaria.</title>
        <authorList>
            <person name="Sipos G."/>
            <person name="Prasanna A.N."/>
            <person name="Walter M.C."/>
            <person name="O'Connor E."/>
            <person name="Balint B."/>
            <person name="Krizsan K."/>
            <person name="Kiss B."/>
            <person name="Hess J."/>
            <person name="Varga T."/>
            <person name="Slot J."/>
            <person name="Riley R."/>
            <person name="Boka B."/>
            <person name="Rigling D."/>
            <person name="Barry K."/>
            <person name="Lee J."/>
            <person name="Mihaltcheva S."/>
            <person name="LaButti K."/>
            <person name="Lipzen A."/>
            <person name="Waldron R."/>
            <person name="Moloney N.M."/>
            <person name="Sperisen C."/>
            <person name="Kredics L."/>
            <person name="Vagvoelgyi C."/>
            <person name="Patrignani A."/>
            <person name="Fitzpatrick D."/>
            <person name="Nagy I."/>
            <person name="Doyle S."/>
            <person name="Anderson J.B."/>
            <person name="Grigoriev I.V."/>
            <person name="Gueldener U."/>
            <person name="Muensterkoetter M."/>
            <person name="Nagy L.G."/>
        </authorList>
    </citation>
    <scope>NUCLEOTIDE SEQUENCE [LARGE SCALE GENOMIC DNA]</scope>
    <source>
        <strain evidence="3">28-4</strain>
    </source>
</reference>
<feature type="domain" description="CxC2-like cysteine cluster KDZ transposase-associated" evidence="1">
    <location>
        <begin position="68"/>
        <end position="172"/>
    </location>
</feature>
<dbReference type="AlphaFoldDB" id="A0A2H3BA43"/>
<evidence type="ECO:0000259" key="1">
    <source>
        <dbReference type="Pfam" id="PF18803"/>
    </source>
</evidence>
<evidence type="ECO:0000313" key="2">
    <source>
        <dbReference type="EMBL" id="PBK67759.1"/>
    </source>
</evidence>
<dbReference type="PANTHER" id="PTHR33096:SF1">
    <property type="entry name" value="CXC1-LIKE CYSTEINE CLUSTER ASSOCIATED WITH KDZ TRANSPOSASES DOMAIN-CONTAINING PROTEIN"/>
    <property type="match status" value="1"/>
</dbReference>
<dbReference type="InterPro" id="IPR041457">
    <property type="entry name" value="CxC2_KDZ-assoc"/>
</dbReference>
<dbReference type="InterPro" id="IPR040521">
    <property type="entry name" value="KDZ"/>
</dbReference>
<evidence type="ECO:0000313" key="3">
    <source>
        <dbReference type="Proteomes" id="UP000218334"/>
    </source>
</evidence>
<protein>
    <recommendedName>
        <fullName evidence="1">CxC2-like cysteine cluster KDZ transposase-associated domain-containing protein</fullName>
    </recommendedName>
</protein>
<proteinExistence type="predicted"/>
<feature type="non-terminal residue" evidence="2">
    <location>
        <position position="634"/>
    </location>
</feature>
<dbReference type="PANTHER" id="PTHR33096">
    <property type="entry name" value="CXC2 DOMAIN-CONTAINING PROTEIN"/>
    <property type="match status" value="1"/>
</dbReference>
<sequence length="634" mass="71720">MFRHKTPAGVLKVCSCCDVSVDDEALYRCASCNEGCLYCAECTVASHLGNPLHRIHQWTGTYFKRTTLAALGLVYPLGHDGNQRCPTPHRGRLHIIDLDGIQTIHVDYCNCTQSLTRWRQLLRSRLFPSTVVEPQMASTFRTLEVFHLLSFMSKVSGYEFYQTLVHLTDNTGTELPPDRFQAFMRMVREWHHIKLLKRKLDRSPQDLKGSKPGELPIPASTLAVKCPACPWPGINLDEDWEQDTEDPWKYTLYVAIDANFRLVRLVVSNSNRDPSLLNGAGFIVRQDDFCKHVAEYGKRIPYDPSDCRDHEAVKLATTKRGVGLATSGVATVDCARHDCKGPSAVTILDHGEEQVRIDYIFCARVQHPTPRRIVVSYNINCQWSKKLWERIAIYPPSMKPSQSPSDFVYLIPKFHLPAHILSCHAKYSFYKTPYVGETDGEAPERGWSRLNPLAASLKVMGPGGYLDTLDDHIGDYNYRKTASMSVILLTGIKEAIPARVLHGAIYVEFTATLPSSDVLKWMKAVEDWEADPSGAINPFESTVARTYKNTQAVLDDDVDIFRIRHEIGPSTMILQSVELESDQLRLKQAYSALGAHSTDRERAKVTESLNQVRRHLEAWMEVQQVYMPAVVVLR</sequence>
<gene>
    <name evidence="2" type="ORF">ARMSODRAFT_888532</name>
</gene>
<keyword evidence="3" id="KW-1185">Reference proteome</keyword>
<dbReference type="Proteomes" id="UP000218334">
    <property type="component" value="Unassembled WGS sequence"/>
</dbReference>